<gene>
    <name evidence="1" type="ORF">ERS027659_03649</name>
</gene>
<dbReference type="Proteomes" id="UP000050164">
    <property type="component" value="Unassembled WGS sequence"/>
</dbReference>
<dbReference type="EMBL" id="CNFT01001103">
    <property type="protein sequence ID" value="CKS85523.1"/>
    <property type="molecule type" value="Genomic_DNA"/>
</dbReference>
<sequence length="50" mass="5310">MRTVLVDLDAGLWLGFGIGIAPDVRAPLEDEHALVELGGHALGNRQAEES</sequence>
<accession>A0A655AIA4</accession>
<name>A0A655AIA4_MYCTX</name>
<reference evidence="1 2" key="1">
    <citation type="submission" date="2015-03" db="EMBL/GenBank/DDBJ databases">
        <authorList>
            <consortium name="Pathogen Informatics"/>
        </authorList>
    </citation>
    <scope>NUCLEOTIDE SEQUENCE [LARGE SCALE GENOMIC DNA]</scope>
    <source>
        <strain evidence="1 2">Bir 185</strain>
    </source>
</reference>
<evidence type="ECO:0000313" key="1">
    <source>
        <dbReference type="EMBL" id="CKS85523.1"/>
    </source>
</evidence>
<proteinExistence type="predicted"/>
<dbReference type="AlphaFoldDB" id="A0A655AIA4"/>
<evidence type="ECO:0000313" key="2">
    <source>
        <dbReference type="Proteomes" id="UP000050164"/>
    </source>
</evidence>
<protein>
    <submittedName>
        <fullName evidence="1">Uncharacterized protein</fullName>
    </submittedName>
</protein>
<organism evidence="1 2">
    <name type="scientific">Mycobacterium tuberculosis</name>
    <dbReference type="NCBI Taxonomy" id="1773"/>
    <lineage>
        <taxon>Bacteria</taxon>
        <taxon>Bacillati</taxon>
        <taxon>Actinomycetota</taxon>
        <taxon>Actinomycetes</taxon>
        <taxon>Mycobacteriales</taxon>
        <taxon>Mycobacteriaceae</taxon>
        <taxon>Mycobacterium</taxon>
        <taxon>Mycobacterium tuberculosis complex</taxon>
    </lineage>
</organism>